<keyword evidence="2" id="KW-0479">Metal-binding</keyword>
<dbReference type="GO" id="GO:0005634">
    <property type="term" value="C:nucleus"/>
    <property type="evidence" value="ECO:0007669"/>
    <property type="project" value="UniProtKB-SubCell"/>
</dbReference>
<gene>
    <name evidence="10" type="ORF">BaRGS_00015608</name>
</gene>
<evidence type="ECO:0000256" key="7">
    <source>
        <dbReference type="SAM" id="Coils"/>
    </source>
</evidence>
<sequence length="1271" mass="144399">MSGSEVEVPLSKISPAYLHSNSTSHTWAFSAIAELIDNAYDPDVSATELWIDKAMINGKQCLTIEDNGRGLDHGHLLHMLSFGYCEKAEFDHKKTHKPIGKYGNGFKSGSMRLAKDALVFTVCRTSASIGFLSQTYLQETNADSVRVPMIEYSLPGYILFMCRFCFVSENLSLTLSLEIVSEKEKGFLDSILEFSPYSQEKDIRKELENLRKSHTSHTGTKIVLFNLKRHKIGCLELDFDSDAKDIRNPETHVRDLSVEVSKSTQNETSEYLSSLRCYCSILYLKPRMKIYIRGVKVMNTLISESLSSTEKDKYKPSWLDKVLGITFGFVPSKKRHSTDDYGIMFYHRNRLIKAYEKVGYQKQPNDLGVGVVGVVHNADFLTPTHNKQDFVKDEKYNALLSALGQKLNDYWNAKKGQSDQQGTRLSTEEPDWLWVQCDECFKWRRLPDSMKQCELPDKWYCRQNPDPAHNRCDIPEEAHLEGEYTFRCTYTKAKPQLLLQESAEVEEKKAEVEAKAAELAARVAELEETQRKRARLNVVRKATKRMSSEEMPLAEKRRSVENETRNTSMVSASPSSSSAGTPGQKTDIRPVDLSNKPVVTLTVDADRSQGLEFPQVFRSQAHRQAFSPLALVKGNCLHLVHQLQYQTEQIWMWIIPRRWRELILSRARVPALAVTLLPGREVATVTAMDGKDGDVPKVDKVRPVDLLSNLATSHAWAFSAVADLIDNGNRPDVMAKTIWIDKVMIHGKPCLTIEDDGNGMARDHLLQLLRLTNGCQELNFDSDPRDIRSEVQEEDLSTGTKTPEYLRSLRWYCSILFLKPRMKIYIRGKKIRNILISESLSGTDRERYKPQWLKKPLDITFGFVPRNNSLNTGDHGIMFYHQNRLVKAYEKVGYQKQVNGPGGGVVGVVHNAGFLTQDKQDLVNDEKYDYNKLLSKLGNKLNHYYDAKKAPDDLGAKTRLDEPDRLWAQCDKCCKWRCLPETMKLPDIWECSENADTAHNSCDKPEEELEFTVPKTPKPKSEKKQDSKESLDDGRLKTEVEAPGAQRGVDQAETASQPPRLNEKPKMKLKKLVYVKTEPEQMQISSSGKHTSTEETPLAVKRRRVENEARAGTEHVGGASTSFLTGTSGQKTQISPNFPQNQADSDVGHVLAQIDQAIGTDAQHRSANPSKDKYRLLQQEYASLQRRFAEKEKELCQEKQRHQALKDRYGTLQDRYQALEGGHQAHEDHQALAAFKRKIHTLLTLSIDEFACSVENVERAVDDLIRDNMPH</sequence>
<dbReference type="PROSITE" id="PS51050">
    <property type="entry name" value="ZF_CW"/>
    <property type="match status" value="2"/>
</dbReference>
<accession>A0ABD0L100</accession>
<dbReference type="GO" id="GO:0008270">
    <property type="term" value="F:zinc ion binding"/>
    <property type="evidence" value="ECO:0007669"/>
    <property type="project" value="UniProtKB-KW"/>
</dbReference>
<organism evidence="10 11">
    <name type="scientific">Batillaria attramentaria</name>
    <dbReference type="NCBI Taxonomy" id="370345"/>
    <lineage>
        <taxon>Eukaryota</taxon>
        <taxon>Metazoa</taxon>
        <taxon>Spiralia</taxon>
        <taxon>Lophotrochozoa</taxon>
        <taxon>Mollusca</taxon>
        <taxon>Gastropoda</taxon>
        <taxon>Caenogastropoda</taxon>
        <taxon>Sorbeoconcha</taxon>
        <taxon>Cerithioidea</taxon>
        <taxon>Batillariidae</taxon>
        <taxon>Batillaria</taxon>
    </lineage>
</organism>
<dbReference type="PANTHER" id="PTHR23336:SF76">
    <property type="entry name" value="MORC S5 DOMAIN-CONTAINING PROTEIN"/>
    <property type="match status" value="1"/>
</dbReference>
<dbReference type="InterPro" id="IPR045261">
    <property type="entry name" value="MORC_ATPase"/>
</dbReference>
<feature type="compositionally biased region" description="Basic and acidic residues" evidence="8">
    <location>
        <begin position="1019"/>
        <end position="1040"/>
    </location>
</feature>
<evidence type="ECO:0000256" key="2">
    <source>
        <dbReference type="ARBA" id="ARBA00022723"/>
    </source>
</evidence>
<dbReference type="EMBL" id="JACVVK020000096">
    <property type="protein sequence ID" value="KAK7493087.1"/>
    <property type="molecule type" value="Genomic_DNA"/>
</dbReference>
<keyword evidence="3" id="KW-0863">Zinc-finger</keyword>
<evidence type="ECO:0000256" key="8">
    <source>
        <dbReference type="SAM" id="MobiDB-lite"/>
    </source>
</evidence>
<dbReference type="AlphaFoldDB" id="A0ABD0L100"/>
<keyword evidence="11" id="KW-1185">Reference proteome</keyword>
<dbReference type="Pfam" id="PF07496">
    <property type="entry name" value="zf-CW"/>
    <property type="match status" value="2"/>
</dbReference>
<protein>
    <recommendedName>
        <fullName evidence="9">CW-type domain-containing protein</fullName>
    </recommendedName>
</protein>
<feature type="domain" description="CW-type" evidence="9">
    <location>
        <begin position="426"/>
        <end position="480"/>
    </location>
</feature>
<keyword evidence="4" id="KW-0862">Zinc</keyword>
<evidence type="ECO:0000256" key="5">
    <source>
        <dbReference type="ARBA" id="ARBA00023054"/>
    </source>
</evidence>
<evidence type="ECO:0000259" key="9">
    <source>
        <dbReference type="PROSITE" id="PS51050"/>
    </source>
</evidence>
<dbReference type="Proteomes" id="UP001519460">
    <property type="component" value="Unassembled WGS sequence"/>
</dbReference>
<feature type="compositionally biased region" description="Basic and acidic residues" evidence="8">
    <location>
        <begin position="553"/>
        <end position="564"/>
    </location>
</feature>
<evidence type="ECO:0000256" key="6">
    <source>
        <dbReference type="ARBA" id="ARBA00023242"/>
    </source>
</evidence>
<dbReference type="Pfam" id="PF13589">
    <property type="entry name" value="HATPase_c_3"/>
    <property type="match status" value="1"/>
</dbReference>
<feature type="region of interest" description="Disordered" evidence="8">
    <location>
        <begin position="539"/>
        <end position="590"/>
    </location>
</feature>
<dbReference type="InterPro" id="IPR011124">
    <property type="entry name" value="Znf_CW"/>
</dbReference>
<evidence type="ECO:0000256" key="4">
    <source>
        <dbReference type="ARBA" id="ARBA00022833"/>
    </source>
</evidence>
<evidence type="ECO:0000256" key="1">
    <source>
        <dbReference type="ARBA" id="ARBA00004123"/>
    </source>
</evidence>
<feature type="compositionally biased region" description="Low complexity" evidence="8">
    <location>
        <begin position="567"/>
        <end position="583"/>
    </location>
</feature>
<feature type="coiled-coil region" evidence="7">
    <location>
        <begin position="498"/>
        <end position="529"/>
    </location>
</feature>
<dbReference type="InterPro" id="IPR041006">
    <property type="entry name" value="Morc_S5"/>
</dbReference>
<keyword evidence="6" id="KW-0539">Nucleus</keyword>
<dbReference type="SUPFAM" id="SSF55874">
    <property type="entry name" value="ATPase domain of HSP90 chaperone/DNA topoisomerase II/histidine kinase"/>
    <property type="match status" value="2"/>
</dbReference>
<comment type="caution">
    <text evidence="10">The sequence shown here is derived from an EMBL/GenBank/DDBJ whole genome shotgun (WGS) entry which is preliminary data.</text>
</comment>
<feature type="region of interest" description="Disordered" evidence="8">
    <location>
        <begin position="995"/>
        <end position="1062"/>
    </location>
</feature>
<dbReference type="Pfam" id="PF17942">
    <property type="entry name" value="Morc6_S5"/>
    <property type="match status" value="2"/>
</dbReference>
<feature type="domain" description="CW-type" evidence="9">
    <location>
        <begin position="961"/>
        <end position="1010"/>
    </location>
</feature>
<evidence type="ECO:0000256" key="3">
    <source>
        <dbReference type="ARBA" id="ARBA00022771"/>
    </source>
</evidence>
<proteinExistence type="predicted"/>
<dbReference type="Gene3D" id="3.30.40.100">
    <property type="match status" value="2"/>
</dbReference>
<feature type="region of interest" description="Disordered" evidence="8">
    <location>
        <begin position="1109"/>
        <end position="1128"/>
    </location>
</feature>
<dbReference type="PANTHER" id="PTHR23336">
    <property type="entry name" value="ZINC FINGER CW-TYPE COILED-COIL DOMAIN PROTEIN 3"/>
    <property type="match status" value="1"/>
</dbReference>
<dbReference type="Gene3D" id="3.30.565.10">
    <property type="entry name" value="Histidine kinase-like ATPase, C-terminal domain"/>
    <property type="match status" value="1"/>
</dbReference>
<keyword evidence="5 7" id="KW-0175">Coiled coil</keyword>
<name>A0ABD0L100_9CAEN</name>
<evidence type="ECO:0000313" key="11">
    <source>
        <dbReference type="Proteomes" id="UP001519460"/>
    </source>
</evidence>
<comment type="subcellular location">
    <subcellularLocation>
        <location evidence="1">Nucleus</location>
    </subcellularLocation>
</comment>
<reference evidence="10 11" key="1">
    <citation type="journal article" date="2023" name="Sci. Data">
        <title>Genome assembly of the Korean intertidal mud-creeper Batillaria attramentaria.</title>
        <authorList>
            <person name="Patra A.K."/>
            <person name="Ho P.T."/>
            <person name="Jun S."/>
            <person name="Lee S.J."/>
            <person name="Kim Y."/>
            <person name="Won Y.J."/>
        </authorList>
    </citation>
    <scope>NUCLEOTIDE SEQUENCE [LARGE SCALE GENOMIC DNA]</scope>
    <source>
        <strain evidence="10">Wonlab-2016</strain>
    </source>
</reference>
<dbReference type="InterPro" id="IPR036890">
    <property type="entry name" value="HATPase_C_sf"/>
</dbReference>
<evidence type="ECO:0000313" key="10">
    <source>
        <dbReference type="EMBL" id="KAK7493087.1"/>
    </source>
</evidence>
<feature type="compositionally biased region" description="Polar residues" evidence="8">
    <location>
        <begin position="1119"/>
        <end position="1128"/>
    </location>
</feature>